<dbReference type="eggNOG" id="ENOG5032TFD">
    <property type="taxonomic scope" value="Bacteria"/>
</dbReference>
<dbReference type="AlphaFoldDB" id="A0A0S2W6P7"/>
<evidence type="ECO:0000313" key="2">
    <source>
        <dbReference type="EMBL" id="ALP94975.1"/>
    </source>
</evidence>
<name>A0A0S2W6P7_9FIRM</name>
<gene>
    <name evidence="2" type="ORF">IB211_02584c</name>
</gene>
<reference evidence="3" key="2">
    <citation type="submission" date="2015-04" db="EMBL/GenBank/DDBJ databases">
        <title>A butyrogenic pathway from the amino acid lysine in a human gut commensal.</title>
        <authorList>
            <person name="de Vos W.M."/>
            <person name="Bui N.T.P."/>
            <person name="Plugge C.M."/>
            <person name="Ritari J."/>
        </authorList>
    </citation>
    <scope>NUCLEOTIDE SEQUENCE [LARGE SCALE GENOMIC DNA]</scope>
    <source>
        <strain evidence="3">AF211</strain>
    </source>
</reference>
<dbReference type="Proteomes" id="UP000064844">
    <property type="component" value="Chromosome"/>
</dbReference>
<keyword evidence="1" id="KW-1133">Transmembrane helix</keyword>
<dbReference type="EMBL" id="CP011307">
    <property type="protein sequence ID" value="ALP94975.1"/>
    <property type="molecule type" value="Genomic_DNA"/>
</dbReference>
<evidence type="ECO:0000313" key="3">
    <source>
        <dbReference type="Proteomes" id="UP000064844"/>
    </source>
</evidence>
<dbReference type="RefSeq" id="WP_058118264.1">
    <property type="nucleotide sequence ID" value="NZ_CP011307.1"/>
</dbReference>
<accession>A0A0S2W6P7</accession>
<dbReference type="InterPro" id="IPR045407">
    <property type="entry name" value="DUF6512"/>
</dbReference>
<reference evidence="2 3" key="1">
    <citation type="journal article" date="2015" name="Nat. Commun.">
        <title>Production of butyrate from lysine and the Amadori product fructoselysine by a human gut commensal.</title>
        <authorList>
            <person name="Bui T.P."/>
            <person name="Ritari J."/>
            <person name="Boeren S."/>
            <person name="de Waard P."/>
            <person name="Plugge C.M."/>
            <person name="de Vos W.M."/>
        </authorList>
    </citation>
    <scope>NUCLEOTIDE SEQUENCE [LARGE SCALE GENOMIC DNA]</scope>
    <source>
        <strain evidence="2 3">AF211</strain>
    </source>
</reference>
<evidence type="ECO:0000256" key="1">
    <source>
        <dbReference type="SAM" id="Phobius"/>
    </source>
</evidence>
<dbReference type="PROSITE" id="PS51257">
    <property type="entry name" value="PROKAR_LIPOPROTEIN"/>
    <property type="match status" value="1"/>
</dbReference>
<keyword evidence="1" id="KW-0812">Transmembrane</keyword>
<feature type="transmembrane region" description="Helical" evidence="1">
    <location>
        <begin position="44"/>
        <end position="62"/>
    </location>
</feature>
<keyword evidence="3" id="KW-1185">Reference proteome</keyword>
<feature type="transmembrane region" description="Helical" evidence="1">
    <location>
        <begin position="74"/>
        <end position="93"/>
    </location>
</feature>
<dbReference type="Pfam" id="PF20122">
    <property type="entry name" value="DUF6512"/>
    <property type="match status" value="1"/>
</dbReference>
<dbReference type="KEGG" id="ibu:IB211_02584c"/>
<proteinExistence type="predicted"/>
<protein>
    <submittedName>
        <fullName evidence="2">Uncharacterized protein</fullName>
    </submittedName>
</protein>
<organism evidence="2 3">
    <name type="scientific">Intestinimonas butyriciproducens</name>
    <dbReference type="NCBI Taxonomy" id="1297617"/>
    <lineage>
        <taxon>Bacteria</taxon>
        <taxon>Bacillati</taxon>
        <taxon>Bacillota</taxon>
        <taxon>Clostridia</taxon>
        <taxon>Eubacteriales</taxon>
        <taxon>Intestinimonas</taxon>
    </lineage>
</organism>
<feature type="transmembrane region" description="Helical" evidence="1">
    <location>
        <begin position="105"/>
        <end position="122"/>
    </location>
</feature>
<feature type="transmembrane region" description="Helical" evidence="1">
    <location>
        <begin position="134"/>
        <end position="152"/>
    </location>
</feature>
<keyword evidence="1" id="KW-0472">Membrane</keyword>
<sequence>MRKLPKKLLTAFVVTTLAGACLHFLYVLLPNPVTALLAPVNESLWEHLKIFFWPYLAAALLLTRGGERGCRAPWMLSALLLCVVMLCAGYFYHIVLGGERLAVDLGLYVLLMAAGFLLSGVFCHVGERTGVRDIILLLTVTMAGAIAIFTFLPPDHILFTDLSGVNTWATIPY</sequence>